<dbReference type="AlphaFoldDB" id="A0AAD4R4K9"/>
<sequence length="436" mass="49107">MSNGEVVRFAYVKYGKRNAISNAGQGYVYIWGKYKTSPIVNNDTSLGPKYRDRYYVCSGCRAIHIAQSIPFSYLPKRKIREISGRHFWCGNVMSRSITGHICVPMREIELEAKQKNSILNKVIYHTNDSLDRDVENLILTVEHKRDGQLSVAETERGPIEMESSRASSSNDTSRPSTSNSSHQLDQSSIGIRLNTVVIPTADAIKDGIATMTTDKPLSAYEVYQKVMFDHAAKIMSTSNNVPANILPNTKAEILKLIEKTWHSMSQADRMVFQNTANKLNTKLERRKRKSAALSKKFLNGTNVKLQRMRVISVNTPVSATDPMAPTLQNPNLQQTFANRGMNPDSALSTFRLIYRSTLGTQNTTQLYGTETLPENEEALQEIASERAAKDLFDIYRFSYFNKSNEPSSYVSLTCAPYFRKFIHSHFGPDTPEPSNS</sequence>
<protein>
    <recommendedName>
        <fullName evidence="3">HMG box domain-containing protein</fullName>
    </recommendedName>
</protein>
<name>A0AAD4R4K9_9BILA</name>
<keyword evidence="1" id="KW-0539">Nucleus</keyword>
<evidence type="ECO:0000259" key="3">
    <source>
        <dbReference type="PROSITE" id="PS50118"/>
    </source>
</evidence>
<organism evidence="4 5">
    <name type="scientific">Ditylenchus destructor</name>
    <dbReference type="NCBI Taxonomy" id="166010"/>
    <lineage>
        <taxon>Eukaryota</taxon>
        <taxon>Metazoa</taxon>
        <taxon>Ecdysozoa</taxon>
        <taxon>Nematoda</taxon>
        <taxon>Chromadorea</taxon>
        <taxon>Rhabditida</taxon>
        <taxon>Tylenchina</taxon>
        <taxon>Tylenchomorpha</taxon>
        <taxon>Sphaerularioidea</taxon>
        <taxon>Anguinidae</taxon>
        <taxon>Anguininae</taxon>
        <taxon>Ditylenchus</taxon>
    </lineage>
</organism>
<comment type="caution">
    <text evidence="4">The sequence shown here is derived from an EMBL/GenBank/DDBJ whole genome shotgun (WGS) entry which is preliminary data.</text>
</comment>
<evidence type="ECO:0000313" key="5">
    <source>
        <dbReference type="Proteomes" id="UP001201812"/>
    </source>
</evidence>
<reference evidence="4" key="1">
    <citation type="submission" date="2022-01" db="EMBL/GenBank/DDBJ databases">
        <title>Genome Sequence Resource for Two Populations of Ditylenchus destructor, the Migratory Endoparasitic Phytonematode.</title>
        <authorList>
            <person name="Zhang H."/>
            <person name="Lin R."/>
            <person name="Xie B."/>
        </authorList>
    </citation>
    <scope>NUCLEOTIDE SEQUENCE</scope>
    <source>
        <strain evidence="4">BazhouSP</strain>
    </source>
</reference>
<dbReference type="Proteomes" id="UP001201812">
    <property type="component" value="Unassembled WGS sequence"/>
</dbReference>
<dbReference type="PROSITE" id="PS50118">
    <property type="entry name" value="HMG_BOX_2"/>
    <property type="match status" value="1"/>
</dbReference>
<gene>
    <name evidence="4" type="ORF">DdX_11356</name>
</gene>
<feature type="region of interest" description="Disordered" evidence="2">
    <location>
        <begin position="149"/>
        <end position="186"/>
    </location>
</feature>
<dbReference type="GO" id="GO:0003677">
    <property type="term" value="F:DNA binding"/>
    <property type="evidence" value="ECO:0007669"/>
    <property type="project" value="UniProtKB-UniRule"/>
</dbReference>
<feature type="compositionally biased region" description="Basic and acidic residues" evidence="2">
    <location>
        <begin position="149"/>
        <end position="163"/>
    </location>
</feature>
<evidence type="ECO:0000313" key="4">
    <source>
        <dbReference type="EMBL" id="KAI1709284.1"/>
    </source>
</evidence>
<accession>A0AAD4R4K9</accession>
<dbReference type="InterPro" id="IPR009071">
    <property type="entry name" value="HMG_box_dom"/>
</dbReference>
<dbReference type="Gene3D" id="1.10.30.10">
    <property type="entry name" value="High mobility group box domain"/>
    <property type="match status" value="1"/>
</dbReference>
<dbReference type="EMBL" id="JAKKPZ010000031">
    <property type="protein sequence ID" value="KAI1709284.1"/>
    <property type="molecule type" value="Genomic_DNA"/>
</dbReference>
<keyword evidence="1" id="KW-0238">DNA-binding</keyword>
<keyword evidence="5" id="KW-1185">Reference proteome</keyword>
<evidence type="ECO:0000256" key="1">
    <source>
        <dbReference type="PROSITE-ProRule" id="PRU00267"/>
    </source>
</evidence>
<dbReference type="SUPFAM" id="SSF47095">
    <property type="entry name" value="HMG-box"/>
    <property type="match status" value="1"/>
</dbReference>
<dbReference type="GO" id="GO:0005634">
    <property type="term" value="C:nucleus"/>
    <property type="evidence" value="ECO:0007669"/>
    <property type="project" value="UniProtKB-UniRule"/>
</dbReference>
<evidence type="ECO:0000256" key="2">
    <source>
        <dbReference type="SAM" id="MobiDB-lite"/>
    </source>
</evidence>
<feature type="compositionally biased region" description="Low complexity" evidence="2">
    <location>
        <begin position="164"/>
        <end position="181"/>
    </location>
</feature>
<dbReference type="InterPro" id="IPR036910">
    <property type="entry name" value="HMG_box_dom_sf"/>
</dbReference>
<feature type="DNA-binding region" description="HMG box" evidence="1">
    <location>
        <begin position="213"/>
        <end position="291"/>
    </location>
</feature>
<feature type="domain" description="HMG box" evidence="3">
    <location>
        <begin position="213"/>
        <end position="291"/>
    </location>
</feature>
<proteinExistence type="predicted"/>